<dbReference type="Proteomes" id="UP000250043">
    <property type="component" value="Unassembled WGS sequence"/>
</dbReference>
<keyword evidence="3" id="KW-1185">Reference proteome</keyword>
<evidence type="ECO:0000313" key="3">
    <source>
        <dbReference type="Proteomes" id="UP000250043"/>
    </source>
</evidence>
<keyword evidence="1" id="KW-0812">Transmembrane</keyword>
<dbReference type="OrthoDB" id="3246760at2759"/>
<feature type="transmembrane region" description="Helical" evidence="1">
    <location>
        <begin position="102"/>
        <end position="120"/>
    </location>
</feature>
<evidence type="ECO:0000256" key="1">
    <source>
        <dbReference type="SAM" id="Phobius"/>
    </source>
</evidence>
<reference evidence="2 3" key="1">
    <citation type="submission" date="2016-07" db="EMBL/GenBank/DDBJ databases">
        <title>Draft genome of the white-rot fungus Obba rivulosa 3A-2.</title>
        <authorList>
            <consortium name="DOE Joint Genome Institute"/>
            <person name="Miettinen O."/>
            <person name="Riley R."/>
            <person name="Acob R."/>
            <person name="Barry K."/>
            <person name="Cullen D."/>
            <person name="De Vries R."/>
            <person name="Hainaut M."/>
            <person name="Hatakka A."/>
            <person name="Henrissat B."/>
            <person name="Hilden K."/>
            <person name="Kuo R."/>
            <person name="Labutti K."/>
            <person name="Lipzen A."/>
            <person name="Makela M.R."/>
            <person name="Sandor L."/>
            <person name="Spatafora J.W."/>
            <person name="Grigoriev I.V."/>
            <person name="Hibbett D.S."/>
        </authorList>
    </citation>
    <scope>NUCLEOTIDE SEQUENCE [LARGE SCALE GENOMIC DNA]</scope>
    <source>
        <strain evidence="2 3">3A-2</strain>
    </source>
</reference>
<organism evidence="2 3">
    <name type="scientific">Obba rivulosa</name>
    <dbReference type="NCBI Taxonomy" id="1052685"/>
    <lineage>
        <taxon>Eukaryota</taxon>
        <taxon>Fungi</taxon>
        <taxon>Dikarya</taxon>
        <taxon>Basidiomycota</taxon>
        <taxon>Agaricomycotina</taxon>
        <taxon>Agaricomycetes</taxon>
        <taxon>Polyporales</taxon>
        <taxon>Gelatoporiaceae</taxon>
        <taxon>Obba</taxon>
    </lineage>
</organism>
<name>A0A8E2AHK8_9APHY</name>
<dbReference type="EMBL" id="KV722689">
    <property type="protein sequence ID" value="OCH84323.1"/>
    <property type="molecule type" value="Genomic_DNA"/>
</dbReference>
<sequence>LETQAQLANFLRHMGYYGNAIFIIDLAAWAEVSTNTVYNATSRVTVAIFDLHHSVISPPTNKECNTIRQFCGKILAVNKTSIKLYQKPAFYSTLYFNKNSDYAIAFQVCLLYVGYFVLLIF</sequence>
<proteinExistence type="predicted"/>
<feature type="non-terminal residue" evidence="2">
    <location>
        <position position="1"/>
    </location>
</feature>
<gene>
    <name evidence="2" type="ORF">OBBRIDRAFT_741774</name>
</gene>
<keyword evidence="1" id="KW-0472">Membrane</keyword>
<accession>A0A8E2AHK8</accession>
<protein>
    <submittedName>
        <fullName evidence="2">Uncharacterized protein</fullName>
    </submittedName>
</protein>
<evidence type="ECO:0000313" key="2">
    <source>
        <dbReference type="EMBL" id="OCH84323.1"/>
    </source>
</evidence>
<keyword evidence="1" id="KW-1133">Transmembrane helix</keyword>
<dbReference type="AlphaFoldDB" id="A0A8E2AHK8"/>